<name>A0A2S7K7P0_9PROT</name>
<dbReference type="PROSITE" id="PS51318">
    <property type="entry name" value="TAT"/>
    <property type="match status" value="1"/>
</dbReference>
<dbReference type="InterPro" id="IPR008557">
    <property type="entry name" value="PhoX"/>
</dbReference>
<dbReference type="Proteomes" id="UP000239504">
    <property type="component" value="Unassembled WGS sequence"/>
</dbReference>
<dbReference type="EMBL" id="PJCH01000005">
    <property type="protein sequence ID" value="PQA88501.1"/>
    <property type="molecule type" value="Genomic_DNA"/>
</dbReference>
<dbReference type="AlphaFoldDB" id="A0A2S7K7P0"/>
<dbReference type="InterPro" id="IPR006311">
    <property type="entry name" value="TAT_signal"/>
</dbReference>
<accession>A0A2S7K7P0</accession>
<dbReference type="RefSeq" id="WP_104829745.1">
    <property type="nucleotide sequence ID" value="NZ_PJCH01000005.1"/>
</dbReference>
<proteinExistence type="predicted"/>
<evidence type="ECO:0000313" key="1">
    <source>
        <dbReference type="EMBL" id="PQA88501.1"/>
    </source>
</evidence>
<comment type="caution">
    <text evidence="1">The sequence shown here is derived from an EMBL/GenBank/DDBJ whole genome shotgun (WGS) entry which is preliminary data.</text>
</comment>
<protein>
    <submittedName>
        <fullName evidence="1">Twin-arginine translocation pathway signal protein</fullName>
    </submittedName>
</protein>
<dbReference type="Pfam" id="PF05787">
    <property type="entry name" value="PhoX"/>
    <property type="match status" value="2"/>
</dbReference>
<dbReference type="PANTHER" id="PTHR35399">
    <property type="entry name" value="SLR8030 PROTEIN"/>
    <property type="match status" value="1"/>
</dbReference>
<dbReference type="PANTHER" id="PTHR35399:SF4">
    <property type="entry name" value="MEMBRANE PROTEIN"/>
    <property type="match status" value="1"/>
</dbReference>
<dbReference type="OrthoDB" id="9801383at2"/>
<evidence type="ECO:0000313" key="2">
    <source>
        <dbReference type="Proteomes" id="UP000239504"/>
    </source>
</evidence>
<keyword evidence="2" id="KW-1185">Reference proteome</keyword>
<gene>
    <name evidence="1" type="ORF">CW354_09440</name>
</gene>
<sequence length="502" mass="54561">MSQSNSESPSLDRRNLLKGASAVGAAGLAFSALSSADAHGRRRGRRWDFSPDYGPVSPKEDLVTGLKLLALPEGFEYMSFGWTGQVMDDGRPTPTDHDGMAVCAKFGHHIALVRNHELSTGESTPCQVPGGVYNPNEYGGTTNLVFDLRRGRFVRHYTSLGGTIRNCAGGRTPWNSWLSCEETFHSWNDRADGFNHGYIFDVPAFGTSNGQPIKAAGRFSHEAVAVDPWTGVVYETEDAGTSAFYKYVQPGAHDASCGWGRGYGHGHGRGHFGWGGWGGWRQRGPLRDGGELFAMVIEGEPRKDLRLGYQPGDTFKVSWQKVEDPEGKEGRAFDSAPDAAIIARGEGCWEDGGKIYFVSTSGGAAGLGQVWVYDPRQETVSLVYESADREDVDGPDNIAISPRGGIVLCEDGGSNPKRLIGLTTEGDIFPFAENIIDLKDGDIDKIDAFFPGAKANFWDNPVGNYSSREWCGATFHDDWLFANVQSPGVTFAIRGPWRKGAL</sequence>
<reference evidence="1 2" key="1">
    <citation type="submission" date="2017-12" db="EMBL/GenBank/DDBJ databases">
        <authorList>
            <person name="Hurst M.R.H."/>
        </authorList>
    </citation>
    <scope>NUCLEOTIDE SEQUENCE [LARGE SCALE GENOMIC DNA]</scope>
    <source>
        <strain evidence="1 2">SY-3-19</strain>
    </source>
</reference>
<organism evidence="1 2">
    <name type="scientific">Hyphococcus luteus</name>
    <dbReference type="NCBI Taxonomy" id="2058213"/>
    <lineage>
        <taxon>Bacteria</taxon>
        <taxon>Pseudomonadati</taxon>
        <taxon>Pseudomonadota</taxon>
        <taxon>Alphaproteobacteria</taxon>
        <taxon>Parvularculales</taxon>
        <taxon>Parvularculaceae</taxon>
        <taxon>Hyphococcus</taxon>
    </lineage>
</organism>
<dbReference type="SUPFAM" id="SSF63825">
    <property type="entry name" value="YWTD domain"/>
    <property type="match status" value="1"/>
</dbReference>